<protein>
    <submittedName>
        <fullName evidence="1">Uncharacterized protein</fullName>
    </submittedName>
</protein>
<proteinExistence type="predicted"/>
<accession>A0ABS8T9X7</accession>
<dbReference type="EMBL" id="JACEIK010001309">
    <property type="protein sequence ID" value="MCD7468217.1"/>
    <property type="molecule type" value="Genomic_DNA"/>
</dbReference>
<gene>
    <name evidence="1" type="ORF">HAX54_006201</name>
</gene>
<keyword evidence="2" id="KW-1185">Reference proteome</keyword>
<evidence type="ECO:0000313" key="1">
    <source>
        <dbReference type="EMBL" id="MCD7468217.1"/>
    </source>
</evidence>
<dbReference type="Proteomes" id="UP000823775">
    <property type="component" value="Unassembled WGS sequence"/>
</dbReference>
<sequence length="77" mass="9131">MLVMETTLLFKGFGRSIFDSIRNSFNTISRHHKLHKPEIPQVKCIMKEGEDGGEQEEQEEMYETEMNLFSCFLKKMR</sequence>
<reference evidence="1 2" key="1">
    <citation type="journal article" date="2021" name="BMC Genomics">
        <title>Datura genome reveals duplications of psychoactive alkaloid biosynthetic genes and high mutation rate following tissue culture.</title>
        <authorList>
            <person name="Rajewski A."/>
            <person name="Carter-House D."/>
            <person name="Stajich J."/>
            <person name="Litt A."/>
        </authorList>
    </citation>
    <scope>NUCLEOTIDE SEQUENCE [LARGE SCALE GENOMIC DNA]</scope>
    <source>
        <strain evidence="1">AR-01</strain>
    </source>
</reference>
<evidence type="ECO:0000313" key="2">
    <source>
        <dbReference type="Proteomes" id="UP000823775"/>
    </source>
</evidence>
<name>A0ABS8T9X7_DATST</name>
<organism evidence="1 2">
    <name type="scientific">Datura stramonium</name>
    <name type="common">Jimsonweed</name>
    <name type="synonym">Common thornapple</name>
    <dbReference type="NCBI Taxonomy" id="4076"/>
    <lineage>
        <taxon>Eukaryota</taxon>
        <taxon>Viridiplantae</taxon>
        <taxon>Streptophyta</taxon>
        <taxon>Embryophyta</taxon>
        <taxon>Tracheophyta</taxon>
        <taxon>Spermatophyta</taxon>
        <taxon>Magnoliopsida</taxon>
        <taxon>eudicotyledons</taxon>
        <taxon>Gunneridae</taxon>
        <taxon>Pentapetalae</taxon>
        <taxon>asterids</taxon>
        <taxon>lamiids</taxon>
        <taxon>Solanales</taxon>
        <taxon>Solanaceae</taxon>
        <taxon>Solanoideae</taxon>
        <taxon>Datureae</taxon>
        <taxon>Datura</taxon>
    </lineage>
</organism>
<comment type="caution">
    <text evidence="1">The sequence shown here is derived from an EMBL/GenBank/DDBJ whole genome shotgun (WGS) entry which is preliminary data.</text>
</comment>